<dbReference type="PANTHER" id="PTHR21028">
    <property type="entry name" value="SI:CH211-156B7.4"/>
    <property type="match status" value="1"/>
</dbReference>
<evidence type="ECO:0000313" key="3">
    <source>
        <dbReference type="Proteomes" id="UP000553209"/>
    </source>
</evidence>
<evidence type="ECO:0000259" key="1">
    <source>
        <dbReference type="PROSITE" id="PS51707"/>
    </source>
</evidence>
<dbReference type="AlphaFoldDB" id="A0A7X6MAD9"/>
<dbReference type="Gene3D" id="2.40.320.10">
    <property type="entry name" value="Hypothetical Protein Pfu-838710-001"/>
    <property type="match status" value="1"/>
</dbReference>
<accession>A0A7X6MAD9</accession>
<organism evidence="2 3">
    <name type="scientific">Nocardiopsis alborubida</name>
    <dbReference type="NCBI Taxonomy" id="146802"/>
    <lineage>
        <taxon>Bacteria</taxon>
        <taxon>Bacillati</taxon>
        <taxon>Actinomycetota</taxon>
        <taxon>Actinomycetes</taxon>
        <taxon>Streptosporangiales</taxon>
        <taxon>Nocardiopsidaceae</taxon>
        <taxon>Nocardiopsis</taxon>
    </lineage>
</organism>
<proteinExistence type="predicted"/>
<dbReference type="InterPro" id="IPR008173">
    <property type="entry name" value="Adenylyl_cyclase_CyaB"/>
</dbReference>
<dbReference type="CDD" id="cd07890">
    <property type="entry name" value="CYTH-like_AC_IV-like"/>
    <property type="match status" value="1"/>
</dbReference>
<name>A0A7X6MAD9_9ACTN</name>
<dbReference type="Proteomes" id="UP000553209">
    <property type="component" value="Unassembled WGS sequence"/>
</dbReference>
<gene>
    <name evidence="2" type="primary">cyaB</name>
    <name evidence="2" type="ORF">HGB44_00420</name>
</gene>
<dbReference type="EMBL" id="JAAXPG010000001">
    <property type="protein sequence ID" value="NKY96150.1"/>
    <property type="molecule type" value="Genomic_DNA"/>
</dbReference>
<feature type="domain" description="CYTH" evidence="1">
    <location>
        <begin position="1"/>
        <end position="182"/>
    </location>
</feature>
<dbReference type="PANTHER" id="PTHR21028:SF2">
    <property type="entry name" value="CYTH DOMAIN-CONTAINING PROTEIN"/>
    <property type="match status" value="1"/>
</dbReference>
<dbReference type="RefSeq" id="WP_061082811.1">
    <property type="nucleotide sequence ID" value="NZ_JAAXPG010000001.1"/>
</dbReference>
<dbReference type="Pfam" id="PF01928">
    <property type="entry name" value="CYTH"/>
    <property type="match status" value="1"/>
</dbReference>
<dbReference type="SUPFAM" id="SSF55154">
    <property type="entry name" value="CYTH-like phosphatases"/>
    <property type="match status" value="1"/>
</dbReference>
<dbReference type="SMART" id="SM01118">
    <property type="entry name" value="CYTH"/>
    <property type="match status" value="1"/>
</dbReference>
<dbReference type="NCBIfam" id="TIGR00318">
    <property type="entry name" value="cyaB"/>
    <property type="match status" value="1"/>
</dbReference>
<dbReference type="InterPro" id="IPR033469">
    <property type="entry name" value="CYTH-like_dom_sf"/>
</dbReference>
<dbReference type="InterPro" id="IPR023577">
    <property type="entry name" value="CYTH_domain"/>
</dbReference>
<keyword evidence="3" id="KW-1185">Reference proteome</keyword>
<evidence type="ECO:0000313" key="2">
    <source>
        <dbReference type="EMBL" id="NKY96150.1"/>
    </source>
</evidence>
<comment type="caution">
    <text evidence="2">The sequence shown here is derived from an EMBL/GenBank/DDBJ whole genome shotgun (WGS) entry which is preliminary data.</text>
</comment>
<dbReference type="PROSITE" id="PS51707">
    <property type="entry name" value="CYTH"/>
    <property type="match status" value="1"/>
</dbReference>
<reference evidence="2 3" key="1">
    <citation type="submission" date="2020-04" db="EMBL/GenBank/DDBJ databases">
        <title>MicrobeNet Type strains.</title>
        <authorList>
            <person name="Nicholson A.C."/>
        </authorList>
    </citation>
    <scope>NUCLEOTIDE SEQUENCE [LARGE SCALE GENOMIC DNA]</scope>
    <source>
        <strain evidence="2 3">ATCC 23612</strain>
    </source>
</reference>
<protein>
    <submittedName>
        <fullName evidence="2">Class IV adenylate cyclase</fullName>
    </submittedName>
</protein>
<sequence>MIEAEVKARVDDPEQVLAALRECAPGEEAVYRDVYYDLPDRSLTAQGRELRVRVIERDGSEQVVFTYKAPAVDEETDSKPEHETHAESAQALDAILAGLGYEHLVALTKHCTNFPLTAATGRECLATVVTVPELGGIFIEVETLVEEDNLSEGLTAVRGVLAKLGIGEDAFTTEQYTDAVIAHRAT</sequence>